<proteinExistence type="predicted"/>
<keyword evidence="2" id="KW-1185">Reference proteome</keyword>
<dbReference type="RefSeq" id="WP_142789188.1">
    <property type="nucleotide sequence ID" value="NZ_VHJK01000002.1"/>
</dbReference>
<dbReference type="OrthoDB" id="9806326at2"/>
<dbReference type="PROSITE" id="PS51257">
    <property type="entry name" value="PROKAR_LIPOPROTEIN"/>
    <property type="match status" value="1"/>
</dbReference>
<dbReference type="EMBL" id="VHJK01000002">
    <property type="protein sequence ID" value="TRD09898.1"/>
    <property type="molecule type" value="Genomic_DNA"/>
</dbReference>
<accession>A0A547P6Z9</accession>
<organism evidence="1 2">
    <name type="scientific">Erythrobacter insulae</name>
    <dbReference type="NCBI Taxonomy" id="2584124"/>
    <lineage>
        <taxon>Bacteria</taxon>
        <taxon>Pseudomonadati</taxon>
        <taxon>Pseudomonadota</taxon>
        <taxon>Alphaproteobacteria</taxon>
        <taxon>Sphingomonadales</taxon>
        <taxon>Erythrobacteraceae</taxon>
        <taxon>Erythrobacter/Porphyrobacter group</taxon>
        <taxon>Erythrobacter</taxon>
    </lineage>
</organism>
<gene>
    <name evidence="1" type="ORF">FGU71_12880</name>
</gene>
<evidence type="ECO:0000313" key="2">
    <source>
        <dbReference type="Proteomes" id="UP000316343"/>
    </source>
</evidence>
<reference evidence="1 2" key="1">
    <citation type="submission" date="2019-06" db="EMBL/GenBank/DDBJ databases">
        <title>Erythrobacter insulae sp. nov., isolated from a tidal flat.</title>
        <authorList>
            <person name="Yoon J.-H."/>
        </authorList>
    </citation>
    <scope>NUCLEOTIDE SEQUENCE [LARGE SCALE GENOMIC DNA]</scope>
    <source>
        <strain evidence="1 2">JBTF-M21</strain>
    </source>
</reference>
<protein>
    <submittedName>
        <fullName evidence="1">TraB/GumN family protein</fullName>
    </submittedName>
</protein>
<dbReference type="InterPro" id="IPR047111">
    <property type="entry name" value="YbaP-like"/>
</dbReference>
<name>A0A547P6Z9_9SPHN</name>
<comment type="caution">
    <text evidence="1">The sequence shown here is derived from an EMBL/GenBank/DDBJ whole genome shotgun (WGS) entry which is preliminary data.</text>
</comment>
<dbReference type="InterPro" id="IPR002816">
    <property type="entry name" value="TraB/PrgY/GumN_fam"/>
</dbReference>
<dbReference type="AlphaFoldDB" id="A0A547P6Z9"/>
<evidence type="ECO:0000313" key="1">
    <source>
        <dbReference type="EMBL" id="TRD09898.1"/>
    </source>
</evidence>
<dbReference type="CDD" id="cd14789">
    <property type="entry name" value="Tiki"/>
    <property type="match status" value="1"/>
</dbReference>
<dbReference type="Proteomes" id="UP000316343">
    <property type="component" value="Unassembled WGS sequence"/>
</dbReference>
<dbReference type="Pfam" id="PF01963">
    <property type="entry name" value="TraB_PrgY_gumN"/>
    <property type="match status" value="1"/>
</dbReference>
<dbReference type="PANTHER" id="PTHR40590">
    <property type="entry name" value="CYTOPLASMIC PROTEIN-RELATED"/>
    <property type="match status" value="1"/>
</dbReference>
<dbReference type="PANTHER" id="PTHR40590:SF1">
    <property type="entry name" value="CYTOPLASMIC PROTEIN"/>
    <property type="match status" value="1"/>
</dbReference>
<sequence length="302" mass="32912">MTPRLIKQFGTLLGALAIAGCSEAPFKGEPQPAPNPLLYEITNSNGDVEGWMLGTIHALPDDVEWRTKEIDNIISQADLAVVEVANLDDSDAVAATFARLAASPGHPELTQRVDDELRLPLYELIAISDYSDHDFSSTETWAAALMLARTQATGNPQNGVDRAIIRDFSARNITELEGAFDQLRIFDTLKEADQRVLLEGVVIEAKDPASSPEKLRKAWLSGDENVLASATKSGIMADPELYQALIVRRNQDWAERLEGILARTPKPLIAVGAGHLVGTDSLTSMLETRGYSVRRIAQNSLP</sequence>